<reference evidence="10 11" key="1">
    <citation type="submission" date="2021-01" db="EMBL/GenBank/DDBJ databases">
        <title>Whole genome shotgun sequence of Planobispora longispora NBRC 13918.</title>
        <authorList>
            <person name="Komaki H."/>
            <person name="Tamura T."/>
        </authorList>
    </citation>
    <scope>NUCLEOTIDE SEQUENCE [LARGE SCALE GENOMIC DNA]</scope>
    <source>
        <strain evidence="10 11">NBRC 13918</strain>
    </source>
</reference>
<dbReference type="GO" id="GO:0055085">
    <property type="term" value="P:transmembrane transport"/>
    <property type="evidence" value="ECO:0007669"/>
    <property type="project" value="InterPro"/>
</dbReference>
<feature type="transmembrane region" description="Helical" evidence="8">
    <location>
        <begin position="290"/>
        <end position="314"/>
    </location>
</feature>
<dbReference type="EMBL" id="BOOH01000077">
    <property type="protein sequence ID" value="GIH81428.1"/>
    <property type="molecule type" value="Genomic_DNA"/>
</dbReference>
<feature type="transmembrane region" description="Helical" evidence="8">
    <location>
        <begin position="37"/>
        <end position="57"/>
    </location>
</feature>
<sequence length="529" mass="54637">MAVRRVPERTAVRRVPERTAVRRVPAGTAARRIPAGLLAPAGVTAALALLPVGYLAVRSAEGGADAVARTLLRGRTLELAVRSLGLAAVVTALCVVVGISLAWLVVRSDLPGRRVFGVLAALPLAVPSYVAAYTWVAATGIEGFGGSVLVLTLCSYPYVYLPVAAALRRMDPAMEEVALSLGRGRSGVVLRQLRPSAAAGGLLVAMYVLAEFGAVAIMRFDVFTTQIYTSYRSGFSRTPAAVLGLLLVAITLVIVVAEFRTRGRAGYATRGAPARRPPVVRLGGAARAGALAWSVALAGLAVGFPLVSICYWLAGGSSAGADAGRIAEAVAATLGVAAAGAVLTTALAVPVGIIAARYRGRTATFLEQSTYVGHSLPGIVMALSLVFFAVRYVPAIYQRWPLLVIAYAVLFMPAAVGAVRASVLQSPPVLEEVARSLGRGPLRAVGEVTLPLALPGVLAGAALVFLTAMKELPATLLLRPTGMDTLATRLWTETGSGAYGAAAPYAALLMLLAAVPGFVLGRRSLEEAS</sequence>
<dbReference type="Pfam" id="PF00528">
    <property type="entry name" value="BPD_transp_1"/>
    <property type="match status" value="1"/>
</dbReference>
<feature type="domain" description="ABC transmembrane type-1" evidence="9">
    <location>
        <begin position="80"/>
        <end position="258"/>
    </location>
</feature>
<comment type="caution">
    <text evidence="10">The sequence shown here is derived from an EMBL/GenBank/DDBJ whole genome shotgun (WGS) entry which is preliminary data.</text>
</comment>
<dbReference type="PANTHER" id="PTHR43357">
    <property type="entry name" value="INNER MEMBRANE ABC TRANSPORTER PERMEASE PROTEIN YDCV"/>
    <property type="match status" value="1"/>
</dbReference>
<dbReference type="InterPro" id="IPR000515">
    <property type="entry name" value="MetI-like"/>
</dbReference>
<evidence type="ECO:0000259" key="9">
    <source>
        <dbReference type="PROSITE" id="PS50928"/>
    </source>
</evidence>
<feature type="transmembrane region" description="Helical" evidence="8">
    <location>
        <begin position="498"/>
        <end position="520"/>
    </location>
</feature>
<keyword evidence="7 8" id="KW-0472">Membrane</keyword>
<protein>
    <submittedName>
        <fullName evidence="10">ABC transporter permease</fullName>
    </submittedName>
</protein>
<name>A0A8J3RUK8_9ACTN</name>
<evidence type="ECO:0000256" key="3">
    <source>
        <dbReference type="ARBA" id="ARBA00022475"/>
    </source>
</evidence>
<keyword evidence="3" id="KW-1003">Cell membrane</keyword>
<dbReference type="PROSITE" id="PS50928">
    <property type="entry name" value="ABC_TM1"/>
    <property type="match status" value="2"/>
</dbReference>
<feature type="transmembrane region" description="Helical" evidence="8">
    <location>
        <begin position="334"/>
        <end position="358"/>
    </location>
</feature>
<comment type="subcellular location">
    <subcellularLocation>
        <location evidence="1">Cell inner membrane</location>
        <topology evidence="1">Multi-pass membrane protein</topology>
    </subcellularLocation>
    <subcellularLocation>
        <location evidence="8">Cell membrane</location>
        <topology evidence="8">Multi-pass membrane protein</topology>
    </subcellularLocation>
</comment>
<evidence type="ECO:0000256" key="2">
    <source>
        <dbReference type="ARBA" id="ARBA00022448"/>
    </source>
</evidence>
<evidence type="ECO:0000256" key="7">
    <source>
        <dbReference type="ARBA" id="ARBA00023136"/>
    </source>
</evidence>
<feature type="transmembrane region" description="Helical" evidence="8">
    <location>
        <begin position="402"/>
        <end position="423"/>
    </location>
</feature>
<feature type="transmembrane region" description="Helical" evidence="8">
    <location>
        <begin position="444"/>
        <end position="469"/>
    </location>
</feature>
<feature type="transmembrane region" description="Helical" evidence="8">
    <location>
        <begin position="370"/>
        <end position="390"/>
    </location>
</feature>
<keyword evidence="4" id="KW-0997">Cell inner membrane</keyword>
<dbReference type="AlphaFoldDB" id="A0A8J3RUK8"/>
<dbReference type="RefSeq" id="WP_203895819.1">
    <property type="nucleotide sequence ID" value="NZ_BOOH01000077.1"/>
</dbReference>
<feature type="transmembrane region" description="Helical" evidence="8">
    <location>
        <begin position="84"/>
        <end position="106"/>
    </location>
</feature>
<organism evidence="10 11">
    <name type="scientific">Planobispora longispora</name>
    <dbReference type="NCBI Taxonomy" id="28887"/>
    <lineage>
        <taxon>Bacteria</taxon>
        <taxon>Bacillati</taxon>
        <taxon>Actinomycetota</taxon>
        <taxon>Actinomycetes</taxon>
        <taxon>Streptosporangiales</taxon>
        <taxon>Streptosporangiaceae</taxon>
        <taxon>Planobispora</taxon>
    </lineage>
</organism>
<dbReference type="SUPFAM" id="SSF161098">
    <property type="entry name" value="MetI-like"/>
    <property type="match status" value="2"/>
</dbReference>
<evidence type="ECO:0000313" key="11">
    <source>
        <dbReference type="Proteomes" id="UP000616724"/>
    </source>
</evidence>
<proteinExistence type="inferred from homology"/>
<evidence type="ECO:0000256" key="4">
    <source>
        <dbReference type="ARBA" id="ARBA00022519"/>
    </source>
</evidence>
<feature type="transmembrane region" description="Helical" evidence="8">
    <location>
        <begin position="197"/>
        <end position="220"/>
    </location>
</feature>
<dbReference type="Proteomes" id="UP000616724">
    <property type="component" value="Unassembled WGS sequence"/>
</dbReference>
<keyword evidence="5 8" id="KW-0812">Transmembrane</keyword>
<keyword evidence="6 8" id="KW-1133">Transmembrane helix</keyword>
<feature type="transmembrane region" description="Helical" evidence="8">
    <location>
        <begin position="118"/>
        <end position="138"/>
    </location>
</feature>
<feature type="domain" description="ABC transmembrane type-1" evidence="9">
    <location>
        <begin position="330"/>
        <end position="520"/>
    </location>
</feature>
<dbReference type="CDD" id="cd06261">
    <property type="entry name" value="TM_PBP2"/>
    <property type="match status" value="2"/>
</dbReference>
<keyword evidence="11" id="KW-1185">Reference proteome</keyword>
<evidence type="ECO:0000313" key="10">
    <source>
        <dbReference type="EMBL" id="GIH81428.1"/>
    </source>
</evidence>
<dbReference type="Gene3D" id="1.10.3720.10">
    <property type="entry name" value="MetI-like"/>
    <property type="match status" value="2"/>
</dbReference>
<keyword evidence="2 8" id="KW-0813">Transport</keyword>
<evidence type="ECO:0000256" key="6">
    <source>
        <dbReference type="ARBA" id="ARBA00022989"/>
    </source>
</evidence>
<comment type="similarity">
    <text evidence="8">Belongs to the binding-protein-dependent transport system permease family.</text>
</comment>
<gene>
    <name evidence="10" type="ORF">Plo01_78570</name>
</gene>
<accession>A0A8J3RUK8</accession>
<feature type="transmembrane region" description="Helical" evidence="8">
    <location>
        <begin position="240"/>
        <end position="259"/>
    </location>
</feature>
<evidence type="ECO:0000256" key="1">
    <source>
        <dbReference type="ARBA" id="ARBA00004429"/>
    </source>
</evidence>
<dbReference type="InterPro" id="IPR035906">
    <property type="entry name" value="MetI-like_sf"/>
</dbReference>
<evidence type="ECO:0000256" key="5">
    <source>
        <dbReference type="ARBA" id="ARBA00022692"/>
    </source>
</evidence>
<feature type="transmembrane region" description="Helical" evidence="8">
    <location>
        <begin position="144"/>
        <end position="167"/>
    </location>
</feature>
<dbReference type="GO" id="GO:0005886">
    <property type="term" value="C:plasma membrane"/>
    <property type="evidence" value="ECO:0007669"/>
    <property type="project" value="UniProtKB-SubCell"/>
</dbReference>
<evidence type="ECO:0000256" key="8">
    <source>
        <dbReference type="RuleBase" id="RU363032"/>
    </source>
</evidence>
<dbReference type="PANTHER" id="PTHR43357:SF3">
    <property type="entry name" value="FE(3+)-TRANSPORT SYSTEM PERMEASE PROTEIN FBPB 2"/>
    <property type="match status" value="1"/>
</dbReference>